<feature type="chain" id="PRO_5018525507" evidence="1">
    <location>
        <begin position="21"/>
        <end position="236"/>
    </location>
</feature>
<feature type="signal peptide" evidence="1">
    <location>
        <begin position="1"/>
        <end position="20"/>
    </location>
</feature>
<accession>A0A3R8Q2E4</accession>
<proteinExistence type="predicted"/>
<dbReference type="AlphaFoldDB" id="A0A3R8Q2E4"/>
<evidence type="ECO:0000313" key="4">
    <source>
        <dbReference type="Proteomes" id="UP000286990"/>
    </source>
</evidence>
<dbReference type="InterPro" id="IPR013830">
    <property type="entry name" value="SGNH_hydro"/>
</dbReference>
<evidence type="ECO:0000259" key="2">
    <source>
        <dbReference type="Pfam" id="PF13472"/>
    </source>
</evidence>
<dbReference type="GO" id="GO:0016788">
    <property type="term" value="F:hydrolase activity, acting on ester bonds"/>
    <property type="evidence" value="ECO:0007669"/>
    <property type="project" value="UniProtKB-ARBA"/>
</dbReference>
<gene>
    <name evidence="3" type="ORF">DZC72_09265</name>
</gene>
<dbReference type="CDD" id="cd01832">
    <property type="entry name" value="SGNH_hydrolase_like_1"/>
    <property type="match status" value="1"/>
</dbReference>
<dbReference type="Gene3D" id="3.40.50.1110">
    <property type="entry name" value="SGNH hydrolase"/>
    <property type="match status" value="1"/>
</dbReference>
<evidence type="ECO:0000313" key="3">
    <source>
        <dbReference type="EMBL" id="RRQ50902.1"/>
    </source>
</evidence>
<keyword evidence="1" id="KW-0732">Signal</keyword>
<sequence length="236" mass="26693">MNTFKIIALILLFLNCTANENEFLVGSGEIGSKEQKVFNYLALGDSYTVGESVSSNQNFPMQLSERIESELNTSVETKIIARTGWRTDDLQNGISNTRIDKPQDLVTLLIGVNNQYQDKPFEQYEKEFPELLGIALDFVEGNAEKVLVISIPDYAFTPFGQSRDVDKISREIDRYNEFARSIAVENEVRFVEITDITRMGLEQPQLVASDGLHPSGEAYGKFVDRILPLLLEHFKD</sequence>
<feature type="domain" description="SGNH hydrolase-type esterase" evidence="2">
    <location>
        <begin position="42"/>
        <end position="219"/>
    </location>
</feature>
<dbReference type="Pfam" id="PF13472">
    <property type="entry name" value="Lipase_GDSL_2"/>
    <property type="match status" value="1"/>
</dbReference>
<protein>
    <submittedName>
        <fullName evidence="3">SGNH/GDSL hydrolase family protein</fullName>
    </submittedName>
</protein>
<dbReference type="SUPFAM" id="SSF52266">
    <property type="entry name" value="SGNH hydrolase"/>
    <property type="match status" value="1"/>
</dbReference>
<name>A0A3R8Q2E4_9FLAO</name>
<dbReference type="OrthoDB" id="158267at2"/>
<keyword evidence="3" id="KW-0378">Hydrolase</keyword>
<dbReference type="EMBL" id="QUSX01000001">
    <property type="protein sequence ID" value="RRQ50902.1"/>
    <property type="molecule type" value="Genomic_DNA"/>
</dbReference>
<keyword evidence="4" id="KW-1185">Reference proteome</keyword>
<reference evidence="4" key="1">
    <citation type="submission" date="2018-08" db="EMBL/GenBank/DDBJ databases">
        <authorList>
            <person name="Khan S.A."/>
            <person name="J S.E."/>
        </authorList>
    </citation>
    <scope>NUCLEOTIDE SEQUENCE [LARGE SCALE GENOMIC DNA]</scope>
    <source>
        <strain evidence="4">PoM-212</strain>
    </source>
</reference>
<evidence type="ECO:0000256" key="1">
    <source>
        <dbReference type="SAM" id="SignalP"/>
    </source>
</evidence>
<organism evidence="3 4">
    <name type="scientific">Maribacter algicola</name>
    <dbReference type="NCBI Taxonomy" id="2498892"/>
    <lineage>
        <taxon>Bacteria</taxon>
        <taxon>Pseudomonadati</taxon>
        <taxon>Bacteroidota</taxon>
        <taxon>Flavobacteriia</taxon>
        <taxon>Flavobacteriales</taxon>
        <taxon>Flavobacteriaceae</taxon>
        <taxon>Maribacter</taxon>
    </lineage>
</organism>
<comment type="caution">
    <text evidence="3">The sequence shown here is derived from an EMBL/GenBank/DDBJ whole genome shotgun (WGS) entry which is preliminary data.</text>
</comment>
<dbReference type="Proteomes" id="UP000286990">
    <property type="component" value="Unassembled WGS sequence"/>
</dbReference>
<dbReference type="InterPro" id="IPR036514">
    <property type="entry name" value="SGNH_hydro_sf"/>
</dbReference>
<reference evidence="4" key="2">
    <citation type="submission" date="2018-12" db="EMBL/GenBank/DDBJ databases">
        <title>Maribacter lutimaris sp. nov., isolated from marine sediment.</title>
        <authorList>
            <person name="Kim K.K."/>
        </authorList>
    </citation>
    <scope>NUCLEOTIDE SEQUENCE [LARGE SCALE GENOMIC DNA]</scope>
    <source>
        <strain evidence="4">PoM-212</strain>
    </source>
</reference>